<accession>A0A9K3PAT1</accession>
<dbReference type="EMBL" id="JAGRRH010000027">
    <property type="protein sequence ID" value="KAG7340737.1"/>
    <property type="molecule type" value="Genomic_DNA"/>
</dbReference>
<gene>
    <name evidence="1" type="ORF">IV203_024280</name>
</gene>
<dbReference type="Proteomes" id="UP000693970">
    <property type="component" value="Unassembled WGS sequence"/>
</dbReference>
<keyword evidence="2" id="KW-1185">Reference proteome</keyword>
<evidence type="ECO:0000313" key="1">
    <source>
        <dbReference type="EMBL" id="KAG7340737.1"/>
    </source>
</evidence>
<reference evidence="1" key="2">
    <citation type="submission" date="2021-04" db="EMBL/GenBank/DDBJ databases">
        <authorList>
            <person name="Podell S."/>
        </authorList>
    </citation>
    <scope>NUCLEOTIDE SEQUENCE</scope>
    <source>
        <strain evidence="1">Hildebrandi</strain>
    </source>
</reference>
<organism evidence="1 2">
    <name type="scientific">Nitzschia inconspicua</name>
    <dbReference type="NCBI Taxonomy" id="303405"/>
    <lineage>
        <taxon>Eukaryota</taxon>
        <taxon>Sar</taxon>
        <taxon>Stramenopiles</taxon>
        <taxon>Ochrophyta</taxon>
        <taxon>Bacillariophyta</taxon>
        <taxon>Bacillariophyceae</taxon>
        <taxon>Bacillariophycidae</taxon>
        <taxon>Bacillariales</taxon>
        <taxon>Bacillariaceae</taxon>
        <taxon>Nitzschia</taxon>
    </lineage>
</organism>
<sequence>MDCGGNDETNGCMKCSNSETDGCRKRSNNETDGCRKRSVTKIDGCGYESDSSLQHVPSPLTLRNNFMEMPLFPEDLKNRVLAETIAHSFSSPRAKQMKSFMDHMNYVPREKRQGFIKEALSVYINEKKSDKTDFDAVGEAKHSAAMPSRNRFLVAQKSGENEINDDGNFVSRNLFVVAQKSGENEIDDDGNPKKLQINALDSCGPGISLKRTWVSVGNNTIPPGWHVREYRCYNKTCNARILVCAPTNDLSSAPAYSIIHGVREHKAHQPIDWLGWYTYRCGKNPKSAEWDTAKYPKKPGLPRLIELAVIEVLRVTPNIGPLDAARAIRDRFGRSEHPHPLLNEEGPIYLTILPQIMKKVENEKGKKKTMTTSTVATTSLSAGTVRRMKFATDMYQYIVMHRLHYDKLAQICWKPTRSSGPKWIREVARHLQQTGVLTGLGWNNHEPETNLIVLDSEEVLSNDRWRELHGASDRVHKTGKDPRGRNVVFSSIALLANAVWCENVGWEVCGCVDGTHGITNSPYKLITLGFCSFSQKKGRRQFHPLVYVWGEGEREIVALHGFLNFKIAIHSLFGINEVCFKGGMVSDATAVFTKSVKSAFPGTIPMSCYPHIIRKFKMDGRKGNGSYAAKLKEQKTGPWFSQEAEPAIMKCSLCRTKEQMQEMWRLTKETWQRDGEGAMAETFAKTYIQDEDFSNWNYTASGLHGCVPCNNPMERHNLEIKGTADFSGLVPNRMDMLTCLTQGFVKLVFEGSKKHCCLEWGLPVLDYDRAANDDAFMKFQSLLDPKVDVKEYDDGWLINDLHYLAVPITEDDIEKMKMALEGRLEDNVSLQDGQQDLRDVLLARTERFHHVKQSISLVSNQNITYCHCNCRRYYYHRWCYQSAYMQHKEKLKLLGQTIHKSPEKNSKAARQRQVIADAMDAARERIKGATSH</sequence>
<proteinExistence type="predicted"/>
<dbReference type="AlphaFoldDB" id="A0A9K3PAT1"/>
<protein>
    <submittedName>
        <fullName evidence="1">Uncharacterized protein</fullName>
    </submittedName>
</protein>
<evidence type="ECO:0000313" key="2">
    <source>
        <dbReference type="Proteomes" id="UP000693970"/>
    </source>
</evidence>
<reference evidence="1" key="1">
    <citation type="journal article" date="2021" name="Sci. Rep.">
        <title>Diploid genomic architecture of Nitzschia inconspicua, an elite biomass production diatom.</title>
        <authorList>
            <person name="Oliver A."/>
            <person name="Podell S."/>
            <person name="Pinowska A."/>
            <person name="Traller J.C."/>
            <person name="Smith S.R."/>
            <person name="McClure R."/>
            <person name="Beliaev A."/>
            <person name="Bohutskyi P."/>
            <person name="Hill E.A."/>
            <person name="Rabines A."/>
            <person name="Zheng H."/>
            <person name="Allen L.Z."/>
            <person name="Kuo A."/>
            <person name="Grigoriev I.V."/>
            <person name="Allen A.E."/>
            <person name="Hazlebeck D."/>
            <person name="Allen E.E."/>
        </authorList>
    </citation>
    <scope>NUCLEOTIDE SEQUENCE</scope>
    <source>
        <strain evidence="1">Hildebrandi</strain>
    </source>
</reference>
<comment type="caution">
    <text evidence="1">The sequence shown here is derived from an EMBL/GenBank/DDBJ whole genome shotgun (WGS) entry which is preliminary data.</text>
</comment>
<name>A0A9K3PAT1_9STRA</name>